<dbReference type="Gene3D" id="1.10.238.10">
    <property type="entry name" value="EF-hand"/>
    <property type="match status" value="1"/>
</dbReference>
<dbReference type="SUPFAM" id="SSF47473">
    <property type="entry name" value="EF-hand"/>
    <property type="match status" value="1"/>
</dbReference>
<evidence type="ECO:0000313" key="3">
    <source>
        <dbReference type="Proteomes" id="UP000663891"/>
    </source>
</evidence>
<dbReference type="OrthoDB" id="10007968at2759"/>
<comment type="caution">
    <text evidence="2">The sequence shown here is derived from an EMBL/GenBank/DDBJ whole genome shotgun (WGS) entry which is preliminary data.</text>
</comment>
<name>A0A814F703_9BILA</name>
<protein>
    <recommendedName>
        <fullName evidence="1">EF-hand domain-containing protein</fullName>
    </recommendedName>
</protein>
<evidence type="ECO:0000313" key="2">
    <source>
        <dbReference type="EMBL" id="CAF0979135.1"/>
    </source>
</evidence>
<dbReference type="GO" id="GO:0005509">
    <property type="term" value="F:calcium ion binding"/>
    <property type="evidence" value="ECO:0007669"/>
    <property type="project" value="InterPro"/>
</dbReference>
<dbReference type="PROSITE" id="PS50222">
    <property type="entry name" value="EF_HAND_2"/>
    <property type="match status" value="1"/>
</dbReference>
<dbReference type="Proteomes" id="UP000663891">
    <property type="component" value="Unassembled WGS sequence"/>
</dbReference>
<dbReference type="InterPro" id="IPR002048">
    <property type="entry name" value="EF_hand_dom"/>
</dbReference>
<feature type="domain" description="EF-hand" evidence="1">
    <location>
        <begin position="56"/>
        <end position="83"/>
    </location>
</feature>
<dbReference type="AlphaFoldDB" id="A0A814F703"/>
<dbReference type="InterPro" id="IPR011992">
    <property type="entry name" value="EF-hand-dom_pair"/>
</dbReference>
<dbReference type="Pfam" id="PF13202">
    <property type="entry name" value="EF-hand_5"/>
    <property type="match status" value="1"/>
</dbReference>
<organism evidence="2 3">
    <name type="scientific">Adineta steineri</name>
    <dbReference type="NCBI Taxonomy" id="433720"/>
    <lineage>
        <taxon>Eukaryota</taxon>
        <taxon>Metazoa</taxon>
        <taxon>Spiralia</taxon>
        <taxon>Gnathifera</taxon>
        <taxon>Rotifera</taxon>
        <taxon>Eurotatoria</taxon>
        <taxon>Bdelloidea</taxon>
        <taxon>Adinetida</taxon>
        <taxon>Adinetidae</taxon>
        <taxon>Adineta</taxon>
    </lineage>
</organism>
<evidence type="ECO:0000259" key="1">
    <source>
        <dbReference type="PROSITE" id="PS50222"/>
    </source>
</evidence>
<reference evidence="2" key="1">
    <citation type="submission" date="2021-02" db="EMBL/GenBank/DDBJ databases">
        <authorList>
            <person name="Nowell W R."/>
        </authorList>
    </citation>
    <scope>NUCLEOTIDE SEQUENCE</scope>
</reference>
<proteinExistence type="predicted"/>
<gene>
    <name evidence="2" type="ORF">VCS650_LOCUS13567</name>
</gene>
<sequence length="90" mass="9862">MLGNQQEQDTDIEQAFQLLDTEGKYGTKGLSDGNISSAELRVFLDAICPQGYGDICMRLADTNLSGQIDKMEFAQMIKSGLARDIVCGRL</sequence>
<dbReference type="EMBL" id="CAJNON010000110">
    <property type="protein sequence ID" value="CAF0979135.1"/>
    <property type="molecule type" value="Genomic_DNA"/>
</dbReference>
<accession>A0A814F703</accession>